<dbReference type="AlphaFoldDB" id="A0A7S8HCU8"/>
<evidence type="ECO:0000313" key="4">
    <source>
        <dbReference type="Proteomes" id="UP000593594"/>
    </source>
</evidence>
<keyword evidence="4" id="KW-1185">Reference proteome</keyword>
<evidence type="ECO:0000313" key="3">
    <source>
        <dbReference type="EMBL" id="QPC43965.1"/>
    </source>
</evidence>
<feature type="signal peptide" evidence="2">
    <location>
        <begin position="1"/>
        <end position="24"/>
    </location>
</feature>
<sequence length="192" mass="20375">MRKRLGAIVLCLALATALHQPAQAQERQGTPEEALIILLIRSTLSALDQANRTGNYSVFRDLGVPDFRASNTPASLAVAFANLRRSVDMSAVTIMTPILREQPSVDENRVLRLRGYLPTEPEPTGFDLSFLQIGGGWGLYGVGIFPGQKGPPQRNGAASAGGGAGQQDNRGQAPSGTNGNSQVPTPRSRPSE</sequence>
<organism evidence="3 4">
    <name type="scientific">Kaustia mangrovi</name>
    <dbReference type="NCBI Taxonomy" id="2593653"/>
    <lineage>
        <taxon>Bacteria</taxon>
        <taxon>Pseudomonadati</taxon>
        <taxon>Pseudomonadota</taxon>
        <taxon>Alphaproteobacteria</taxon>
        <taxon>Hyphomicrobiales</taxon>
        <taxon>Parvibaculaceae</taxon>
        <taxon>Kaustia</taxon>
    </lineage>
</organism>
<feature type="compositionally biased region" description="Polar residues" evidence="1">
    <location>
        <begin position="166"/>
        <end position="185"/>
    </location>
</feature>
<dbReference type="Proteomes" id="UP000593594">
    <property type="component" value="Chromosome"/>
</dbReference>
<name>A0A7S8HCU8_9HYPH</name>
<dbReference type="EMBL" id="CP058214">
    <property type="protein sequence ID" value="QPC43965.1"/>
    <property type="molecule type" value="Genomic_DNA"/>
</dbReference>
<dbReference type="KEGG" id="kmn:HW532_15460"/>
<accession>A0A7S8HCU8</accession>
<proteinExistence type="predicted"/>
<keyword evidence="2" id="KW-0732">Signal</keyword>
<dbReference type="RefSeq" id="WP_213161327.1">
    <property type="nucleotide sequence ID" value="NZ_CP058214.1"/>
</dbReference>
<evidence type="ECO:0000256" key="2">
    <source>
        <dbReference type="SAM" id="SignalP"/>
    </source>
</evidence>
<feature type="region of interest" description="Disordered" evidence="1">
    <location>
        <begin position="148"/>
        <end position="192"/>
    </location>
</feature>
<evidence type="ECO:0000256" key="1">
    <source>
        <dbReference type="SAM" id="MobiDB-lite"/>
    </source>
</evidence>
<feature type="chain" id="PRO_5032462658" evidence="2">
    <location>
        <begin position="25"/>
        <end position="192"/>
    </location>
</feature>
<reference evidence="3 4" key="1">
    <citation type="submission" date="2020-06" db="EMBL/GenBank/DDBJ databases">
        <title>Genome sequence of 2 isolates from Red Sea Mangroves.</title>
        <authorList>
            <person name="Sefrji F."/>
            <person name="Michoud G."/>
            <person name="Merlino G."/>
            <person name="Daffonchio D."/>
        </authorList>
    </citation>
    <scope>NUCLEOTIDE SEQUENCE [LARGE SCALE GENOMIC DNA]</scope>
    <source>
        <strain evidence="3 4">R1DC25</strain>
    </source>
</reference>
<gene>
    <name evidence="3" type="ORF">HW532_15460</name>
</gene>
<protein>
    <submittedName>
        <fullName evidence="3">Uncharacterized protein</fullName>
    </submittedName>
</protein>